<comment type="caution">
    <text evidence="3">The sequence shown here is derived from an EMBL/GenBank/DDBJ whole genome shotgun (WGS) entry which is preliminary data.</text>
</comment>
<name>A0A540R5G4_9CORY</name>
<accession>A0A540R5G4</accession>
<evidence type="ECO:0000313" key="3">
    <source>
        <dbReference type="EMBL" id="TQE42968.1"/>
    </source>
</evidence>
<feature type="region of interest" description="Disordered" evidence="1">
    <location>
        <begin position="1"/>
        <end position="25"/>
    </location>
</feature>
<dbReference type="EMBL" id="VHIR01000014">
    <property type="protein sequence ID" value="TQE42968.1"/>
    <property type="molecule type" value="Genomic_DNA"/>
</dbReference>
<keyword evidence="2" id="KW-0472">Membrane</keyword>
<keyword evidence="4" id="KW-1185">Reference proteome</keyword>
<evidence type="ECO:0000256" key="1">
    <source>
        <dbReference type="SAM" id="MobiDB-lite"/>
    </source>
</evidence>
<keyword evidence="2" id="KW-1133">Transmembrane helix</keyword>
<organism evidence="3 4">
    <name type="scientific">Corynebacterium phoceense</name>
    <dbReference type="NCBI Taxonomy" id="1686286"/>
    <lineage>
        <taxon>Bacteria</taxon>
        <taxon>Bacillati</taxon>
        <taxon>Actinomycetota</taxon>
        <taxon>Actinomycetes</taxon>
        <taxon>Mycobacteriales</taxon>
        <taxon>Corynebacteriaceae</taxon>
        <taxon>Corynebacterium</taxon>
    </lineage>
</organism>
<evidence type="ECO:0000313" key="4">
    <source>
        <dbReference type="Proteomes" id="UP000318080"/>
    </source>
</evidence>
<sequence length="125" mass="13287">MSKKYDPVAAAQFTGQPTQRPTEQLVAHHAEQPAGPSAPVVALTIADVAKLRWLRAQIHGPVILAEFREAMLDAVADYRVDRGKSVGIAAIITVVALVLAAVAMLVGFAIMQGAADWMQSLREGS</sequence>
<dbReference type="RefSeq" id="WP_141629106.1">
    <property type="nucleotide sequence ID" value="NZ_VHIR01000014.1"/>
</dbReference>
<reference evidence="3 4" key="1">
    <citation type="submission" date="2019-06" db="EMBL/GenBank/DDBJ databases">
        <title>Draft genome of C. phoceense Strain 272.</title>
        <authorList>
            <person name="Pacheco L.G.C."/>
            <person name="Barberis C.M."/>
            <person name="Almuzara M.N."/>
            <person name="Traglia G.M."/>
            <person name="Santos C.S."/>
            <person name="Rocha D.J.P.G."/>
            <person name="Aguiar E.R.G.R."/>
            <person name="Vay C.A."/>
        </authorList>
    </citation>
    <scope>NUCLEOTIDE SEQUENCE [LARGE SCALE GENOMIC DNA]</scope>
    <source>
        <strain evidence="3 4">272</strain>
    </source>
</reference>
<dbReference type="STRING" id="1686286.GCA_900092335_02014"/>
<keyword evidence="2" id="KW-0812">Transmembrane</keyword>
<proteinExistence type="predicted"/>
<evidence type="ECO:0000256" key="2">
    <source>
        <dbReference type="SAM" id="Phobius"/>
    </source>
</evidence>
<dbReference type="Proteomes" id="UP000318080">
    <property type="component" value="Unassembled WGS sequence"/>
</dbReference>
<feature type="transmembrane region" description="Helical" evidence="2">
    <location>
        <begin position="88"/>
        <end position="111"/>
    </location>
</feature>
<dbReference type="AlphaFoldDB" id="A0A540R5G4"/>
<gene>
    <name evidence="3" type="ORF">EJK80_09450</name>
</gene>
<protein>
    <submittedName>
        <fullName evidence="3">Uncharacterized protein</fullName>
    </submittedName>
</protein>
<feature type="compositionally biased region" description="Polar residues" evidence="1">
    <location>
        <begin position="13"/>
        <end position="22"/>
    </location>
</feature>